<dbReference type="EMBL" id="CP069037">
    <property type="protein sequence ID" value="QRD03191.1"/>
    <property type="molecule type" value="Genomic_DNA"/>
</dbReference>
<dbReference type="InterPro" id="IPR011009">
    <property type="entry name" value="Kinase-like_dom_sf"/>
</dbReference>
<feature type="region of interest" description="Disordered" evidence="1">
    <location>
        <begin position="554"/>
        <end position="575"/>
    </location>
</feature>
<evidence type="ECO:0000313" key="3">
    <source>
        <dbReference type="EMBL" id="QRD03191.1"/>
    </source>
</evidence>
<dbReference type="SMART" id="SM00220">
    <property type="entry name" value="S_TKc"/>
    <property type="match status" value="1"/>
</dbReference>
<dbReference type="VEuPathDB" id="FungiDB:JI435_099670"/>
<dbReference type="SUPFAM" id="SSF50969">
    <property type="entry name" value="YVTN repeat-like/Quinoprotein amine dehydrogenase"/>
    <property type="match status" value="1"/>
</dbReference>
<dbReference type="SUPFAM" id="SSF56112">
    <property type="entry name" value="Protein kinase-like (PK-like)"/>
    <property type="match status" value="1"/>
</dbReference>
<dbReference type="PROSITE" id="PS50011">
    <property type="entry name" value="PROTEIN_KINASE_DOM"/>
    <property type="match status" value="1"/>
</dbReference>
<organism evidence="3 4">
    <name type="scientific">Phaeosphaeria nodorum (strain SN15 / ATCC MYA-4574 / FGSC 10173)</name>
    <name type="common">Glume blotch fungus</name>
    <name type="synonym">Parastagonospora nodorum</name>
    <dbReference type="NCBI Taxonomy" id="321614"/>
    <lineage>
        <taxon>Eukaryota</taxon>
        <taxon>Fungi</taxon>
        <taxon>Dikarya</taxon>
        <taxon>Ascomycota</taxon>
        <taxon>Pezizomycotina</taxon>
        <taxon>Dothideomycetes</taxon>
        <taxon>Pleosporomycetidae</taxon>
        <taxon>Pleosporales</taxon>
        <taxon>Pleosporineae</taxon>
        <taxon>Phaeosphaeriaceae</taxon>
        <taxon>Parastagonospora</taxon>
    </lineage>
</organism>
<dbReference type="InterPro" id="IPR000719">
    <property type="entry name" value="Prot_kinase_dom"/>
</dbReference>
<dbReference type="InterPro" id="IPR008271">
    <property type="entry name" value="Ser/Thr_kinase_AS"/>
</dbReference>
<dbReference type="Proteomes" id="UP000663193">
    <property type="component" value="Chromosome 15"/>
</dbReference>
<dbReference type="Pfam" id="PF00069">
    <property type="entry name" value="Pkinase"/>
    <property type="match status" value="1"/>
</dbReference>
<dbReference type="OrthoDB" id="5986190at2759"/>
<dbReference type="Gene3D" id="1.10.510.10">
    <property type="entry name" value="Transferase(Phosphotransferase) domain 1"/>
    <property type="match status" value="1"/>
</dbReference>
<reference evidence="4" key="1">
    <citation type="journal article" date="2021" name="BMC Genomics">
        <title>Chromosome-level genome assembly and manually-curated proteome of model necrotroph Parastagonospora nodorum Sn15 reveals a genome-wide trove of candidate effector homologs, and redundancy of virulence-related functions within an accessory chromosome.</title>
        <authorList>
            <person name="Bertazzoni S."/>
            <person name="Jones D.A.B."/>
            <person name="Phan H.T."/>
            <person name="Tan K.-C."/>
            <person name="Hane J.K."/>
        </authorList>
    </citation>
    <scope>NUCLEOTIDE SEQUENCE [LARGE SCALE GENOMIC DNA]</scope>
    <source>
        <strain evidence="4">SN15 / ATCC MYA-4574 / FGSC 10173)</strain>
    </source>
</reference>
<dbReference type="AlphaFoldDB" id="A0A7U2FI02"/>
<feature type="region of interest" description="Disordered" evidence="1">
    <location>
        <begin position="386"/>
        <end position="409"/>
    </location>
</feature>
<dbReference type="PANTHER" id="PTHR24359">
    <property type="entry name" value="SERINE/THREONINE-PROTEIN KINASE SBK1"/>
    <property type="match status" value="1"/>
</dbReference>
<name>A0A7U2FI02_PHANO</name>
<protein>
    <recommendedName>
        <fullName evidence="2">Protein kinase domain-containing protein</fullName>
    </recommendedName>
</protein>
<dbReference type="PANTHER" id="PTHR24359:SF1">
    <property type="entry name" value="INHIBITOR OF NUCLEAR FACTOR KAPPA-B KINASE EPSILON SUBUNIT HOMOLOG 1-RELATED"/>
    <property type="match status" value="1"/>
</dbReference>
<dbReference type="GO" id="GO:0004672">
    <property type="term" value="F:protein kinase activity"/>
    <property type="evidence" value="ECO:0007669"/>
    <property type="project" value="InterPro"/>
</dbReference>
<feature type="domain" description="Protein kinase" evidence="2">
    <location>
        <begin position="158"/>
        <end position="530"/>
    </location>
</feature>
<evidence type="ECO:0000259" key="2">
    <source>
        <dbReference type="PROSITE" id="PS50011"/>
    </source>
</evidence>
<sequence length="993" mass="111477">MNPTLADMKDTRHQIQEYLTDKVLHPHNPTDAYILYEDISQAWSGRTTIQTVLFRIELSQVDIDTIRRRLLRFLSTLVYVGANEFLSGPRSNFFHPNGEPVYEDKRFPVHHNDRGVPPIESLTIRTRFLNDQYTFFPEYVRECSQICKIDDRRRLPFEEVVRNTASGAYGTVDKIGISPNCFITFELNRNHKVKLVACKRFHASNTRRDSMRELKNLEILKESITSHAHIRIHLAVLLHKGEHLILLPWADHHDLDHFLAEGFDFGGKPVYDFAEVFPLAKKGPLIKDVCVQMHRIADALAWLHEGIVAPVKEGRLYFAHMDLKPNNILIDKNNSSVVSVVGKWVLTDFGISAFKEDDGSSTSDLPTIRDVYERLTIQTTPRREAGAYQPPEVQGVRRRNSGNEVGSNTESVGRKGDIWAFACIFSEVLTFALGQASAVSAFRSQRTGRHQNDYFYESVTSQHLRPNDDHHMYKVRAEVLEWLRKLVSDDQSPNRGIECCVSTILKMLVTDASQRPKAKQLVFMMNHVKTHISSDEMPVNSRNCPLNDHIVPPNIPTSPETPVELPASPADPGPETPSIRIDIATIPLIPVSGLVALPESTQTTHDGGTYQQVSPKKIVSGRSSLRGSLKEEPLSEPHKVIANPKTRRSAGSIKQFAMLDTRKAKVHDISLCPSGLHVAQLRSVPGSQTREVVVHDINIALGRCQRLPCVTLDPDQNWKHLVLSDDKLVVWGNTQDGQNIVCLKDGANELVTWIASSCAPLSSLLSISLSKNGCLAFVCAENVYYVKKDAYANLQPIAFNQEHSFTHASFNDNGTLLYAWAFSSPHDCLYIWRIDENSQDIAVPAESEGYYPSKRHGSPEAALIPYAVRPGCIVHAKSGELFPAQMRSTQCDSFEELPKHIFECPKVACACMYGDRSLFIVEKGTLHTRLWKHRVVGDSNLAIERGAKKPFAKWPSFSGTVKAIRVRPWPDSNDLAIVMCTSHGQVMAIPVEK</sequence>
<dbReference type="GO" id="GO:0005524">
    <property type="term" value="F:ATP binding"/>
    <property type="evidence" value="ECO:0007669"/>
    <property type="project" value="InterPro"/>
</dbReference>
<evidence type="ECO:0000256" key="1">
    <source>
        <dbReference type="SAM" id="MobiDB-lite"/>
    </source>
</evidence>
<keyword evidence="4" id="KW-1185">Reference proteome</keyword>
<gene>
    <name evidence="3" type="ORF">JI435_099670</name>
</gene>
<dbReference type="InterPro" id="IPR011044">
    <property type="entry name" value="Quino_amine_DH_bsu"/>
</dbReference>
<evidence type="ECO:0000313" key="4">
    <source>
        <dbReference type="Proteomes" id="UP000663193"/>
    </source>
</evidence>
<dbReference type="PROSITE" id="PS00108">
    <property type="entry name" value="PROTEIN_KINASE_ST"/>
    <property type="match status" value="1"/>
</dbReference>
<accession>A0A7U2FI02</accession>
<proteinExistence type="predicted"/>